<accession>A0ABU9DSF9</accession>
<reference evidence="2 3" key="1">
    <citation type="submission" date="2024-04" db="EMBL/GenBank/DDBJ databases">
        <title>draft genome sequnece of Paenibacillus filicis.</title>
        <authorList>
            <person name="Kim D.-U."/>
        </authorList>
    </citation>
    <scope>NUCLEOTIDE SEQUENCE [LARGE SCALE GENOMIC DNA]</scope>
    <source>
        <strain evidence="2 3">KACC14197</strain>
    </source>
</reference>
<organism evidence="2 3">
    <name type="scientific">Paenibacillus filicis</name>
    <dbReference type="NCBI Taxonomy" id="669464"/>
    <lineage>
        <taxon>Bacteria</taxon>
        <taxon>Bacillati</taxon>
        <taxon>Bacillota</taxon>
        <taxon>Bacilli</taxon>
        <taxon>Bacillales</taxon>
        <taxon>Paenibacillaceae</taxon>
        <taxon>Paenibacillus</taxon>
    </lineage>
</organism>
<evidence type="ECO:0000313" key="3">
    <source>
        <dbReference type="Proteomes" id="UP001469365"/>
    </source>
</evidence>
<evidence type="ECO:0000256" key="1">
    <source>
        <dbReference type="SAM" id="MobiDB-lite"/>
    </source>
</evidence>
<dbReference type="RefSeq" id="WP_341417819.1">
    <property type="nucleotide sequence ID" value="NZ_JBBPCC010000016.1"/>
</dbReference>
<name>A0ABU9DSF9_9BACL</name>
<keyword evidence="3" id="KW-1185">Reference proteome</keyword>
<sequence>MSWKRTITVQRSLPNLSWDGGEPTGGVASTAARRRDGFPPGAGSNDHATTPFRGVPA</sequence>
<comment type="caution">
    <text evidence="2">The sequence shown here is derived from an EMBL/GenBank/DDBJ whole genome shotgun (WGS) entry which is preliminary data.</text>
</comment>
<dbReference type="Proteomes" id="UP001469365">
    <property type="component" value="Unassembled WGS sequence"/>
</dbReference>
<gene>
    <name evidence="2" type="ORF">WMW72_22480</name>
</gene>
<feature type="region of interest" description="Disordered" evidence="1">
    <location>
        <begin position="13"/>
        <end position="57"/>
    </location>
</feature>
<protein>
    <submittedName>
        <fullName evidence="2">Uncharacterized protein</fullName>
    </submittedName>
</protein>
<dbReference type="EMBL" id="JBBPCC010000016">
    <property type="protein sequence ID" value="MEK8130678.1"/>
    <property type="molecule type" value="Genomic_DNA"/>
</dbReference>
<evidence type="ECO:0000313" key="2">
    <source>
        <dbReference type="EMBL" id="MEK8130678.1"/>
    </source>
</evidence>
<proteinExistence type="predicted"/>